<comment type="similarity">
    <text evidence="2 9">Belongs to the DIM1 family.</text>
</comment>
<dbReference type="Pfam" id="PF02966">
    <property type="entry name" value="DIM1"/>
    <property type="match status" value="1"/>
</dbReference>
<dbReference type="PhylomeDB" id="B3RP66"/>
<evidence type="ECO:0000256" key="5">
    <source>
        <dbReference type="ARBA" id="ARBA00023242"/>
    </source>
</evidence>
<dbReference type="PIRSF" id="PIRSF017199">
    <property type="entry name" value="mRNA_splic_U5"/>
    <property type="match status" value="1"/>
</dbReference>
<dbReference type="KEGG" id="tad:TRIADDRAFT_49890"/>
<evidence type="ECO:0000256" key="2">
    <source>
        <dbReference type="ARBA" id="ARBA00008241"/>
    </source>
</evidence>
<dbReference type="HOGENOM" id="CLU_117348_1_0_1"/>
<evidence type="ECO:0000256" key="8">
    <source>
        <dbReference type="ARBA" id="ARBA00063722"/>
    </source>
</evidence>
<keyword evidence="3 9" id="KW-0507">mRNA processing</keyword>
<dbReference type="OrthoDB" id="147752at2759"/>
<dbReference type="Proteomes" id="UP000009022">
    <property type="component" value="Unassembled WGS sequence"/>
</dbReference>
<dbReference type="GO" id="GO:0046540">
    <property type="term" value="C:U4/U6 x U5 tri-snRNP complex"/>
    <property type="evidence" value="ECO:0000318"/>
    <property type="project" value="GO_Central"/>
</dbReference>
<protein>
    <recommendedName>
        <fullName evidence="9">Thioredoxin-like protein</fullName>
    </recommendedName>
</protein>
<evidence type="ECO:0000256" key="4">
    <source>
        <dbReference type="ARBA" id="ARBA00023187"/>
    </source>
</evidence>
<keyword evidence="5 9" id="KW-0539">Nucleus</keyword>
<evidence type="ECO:0000313" key="11">
    <source>
        <dbReference type="Proteomes" id="UP000009022"/>
    </source>
</evidence>
<dbReference type="EMBL" id="DS985242">
    <property type="protein sequence ID" value="EDV27579.1"/>
    <property type="molecule type" value="Genomic_DNA"/>
</dbReference>
<name>B3RP66_TRIAD</name>
<evidence type="ECO:0000313" key="10">
    <source>
        <dbReference type="EMBL" id="EDV27579.1"/>
    </source>
</evidence>
<dbReference type="FunCoup" id="B3RP66">
    <property type="interactions" value="949"/>
</dbReference>
<dbReference type="RefSeq" id="XP_002109413.1">
    <property type="nucleotide sequence ID" value="XM_002109377.1"/>
</dbReference>
<comment type="subcellular location">
    <subcellularLocation>
        <location evidence="1 9">Nucleus</location>
    </subcellularLocation>
</comment>
<reference evidence="10 11" key="1">
    <citation type="journal article" date="2008" name="Nature">
        <title>The Trichoplax genome and the nature of placozoans.</title>
        <authorList>
            <person name="Srivastava M."/>
            <person name="Begovic E."/>
            <person name="Chapman J."/>
            <person name="Putnam N.H."/>
            <person name="Hellsten U."/>
            <person name="Kawashima T."/>
            <person name="Kuo A."/>
            <person name="Mitros T."/>
            <person name="Salamov A."/>
            <person name="Carpenter M.L."/>
            <person name="Signorovitch A.Y."/>
            <person name="Moreno M.A."/>
            <person name="Kamm K."/>
            <person name="Grimwood J."/>
            <person name="Schmutz J."/>
            <person name="Shapiro H."/>
            <person name="Grigoriev I.V."/>
            <person name="Buss L.W."/>
            <person name="Schierwater B."/>
            <person name="Dellaporta S.L."/>
            <person name="Rokhsar D.S."/>
        </authorList>
    </citation>
    <scope>NUCLEOTIDE SEQUENCE [LARGE SCALE GENOMIC DNA]</scope>
    <source>
        <strain evidence="10 11">Grell-BS-1999</strain>
    </source>
</reference>
<comment type="function">
    <text evidence="7">Essential role in pre-mRNA splicing. Required in cell cycle progression for S/G(2) transition.</text>
</comment>
<comment type="subunit">
    <text evidence="8">Homodimer. Interacts with the U5-102 kDa protein subunit of the spliceosome.</text>
</comment>
<evidence type="ECO:0000256" key="6">
    <source>
        <dbReference type="ARBA" id="ARBA00023306"/>
    </source>
</evidence>
<keyword evidence="6" id="KW-0131">Cell cycle</keyword>
<dbReference type="GO" id="GO:0005682">
    <property type="term" value="C:U5 snRNP"/>
    <property type="evidence" value="ECO:0000318"/>
    <property type="project" value="GO_Central"/>
</dbReference>
<dbReference type="PANTHER" id="PTHR12052:SF4">
    <property type="entry name" value="THIOREDOXIN-LIKE PROTEIN 4B"/>
    <property type="match status" value="1"/>
</dbReference>
<dbReference type="GO" id="GO:0005681">
    <property type="term" value="C:spliceosomal complex"/>
    <property type="evidence" value="ECO:0000318"/>
    <property type="project" value="GO_Central"/>
</dbReference>
<comment type="function">
    <text evidence="9">Plays role in pre-mRNA splicing.</text>
</comment>
<dbReference type="SMART" id="SM01410">
    <property type="entry name" value="DIM1"/>
    <property type="match status" value="1"/>
</dbReference>
<dbReference type="PANTHER" id="PTHR12052">
    <property type="entry name" value="THIOREDOXIN-LIKE PROTEN 4A, 4B"/>
    <property type="match status" value="1"/>
</dbReference>
<organism evidence="10 11">
    <name type="scientific">Trichoplax adhaerens</name>
    <name type="common">Trichoplax reptans</name>
    <dbReference type="NCBI Taxonomy" id="10228"/>
    <lineage>
        <taxon>Eukaryota</taxon>
        <taxon>Metazoa</taxon>
        <taxon>Placozoa</taxon>
        <taxon>Uniplacotomia</taxon>
        <taxon>Trichoplacea</taxon>
        <taxon>Trichoplacidae</taxon>
        <taxon>Trichoplax</taxon>
    </lineage>
</organism>
<dbReference type="CTD" id="6751188"/>
<evidence type="ECO:0000256" key="9">
    <source>
        <dbReference type="PIRNR" id="PIRNR017199"/>
    </source>
</evidence>
<evidence type="ECO:0000256" key="1">
    <source>
        <dbReference type="ARBA" id="ARBA00004123"/>
    </source>
</evidence>
<dbReference type="SUPFAM" id="SSF52833">
    <property type="entry name" value="Thioredoxin-like"/>
    <property type="match status" value="1"/>
</dbReference>
<evidence type="ECO:0000256" key="3">
    <source>
        <dbReference type="ARBA" id="ARBA00022664"/>
    </source>
</evidence>
<dbReference type="InterPro" id="IPR004123">
    <property type="entry name" value="Dim1"/>
</dbReference>
<dbReference type="FunFam" id="3.40.30.10:FF:000059">
    <property type="entry name" value="Thioredoxin-like protein"/>
    <property type="match status" value="1"/>
</dbReference>
<accession>B3RP66</accession>
<dbReference type="InParanoid" id="B3RP66"/>
<evidence type="ECO:0000256" key="7">
    <source>
        <dbReference type="ARBA" id="ARBA00060348"/>
    </source>
</evidence>
<dbReference type="GO" id="GO:0000398">
    <property type="term" value="P:mRNA splicing, via spliceosome"/>
    <property type="evidence" value="ECO:0007669"/>
    <property type="project" value="InterPro"/>
</dbReference>
<proteinExistence type="inferred from homology"/>
<dbReference type="Gene3D" id="3.40.30.10">
    <property type="entry name" value="Glutaredoxin"/>
    <property type="match status" value="1"/>
</dbReference>
<dbReference type="GeneID" id="6751188"/>
<dbReference type="eggNOG" id="KOG3414">
    <property type="taxonomic scope" value="Eukaryota"/>
</dbReference>
<gene>
    <name evidence="10" type="ORF">TRIADDRAFT_49890</name>
</gene>
<dbReference type="AlphaFoldDB" id="B3RP66"/>
<keyword evidence="11" id="KW-1185">Reference proteome</keyword>
<keyword evidence="4 9" id="KW-0508">mRNA splicing</keyword>
<dbReference type="InterPro" id="IPR036249">
    <property type="entry name" value="Thioredoxin-like_sf"/>
</dbReference>
<sequence>MSFLLSKLQSKKEVDHAIRSTTEKVLVLRFGHETDMVCMQLDDILMKTQERLAKMATIYTIDADTVPIYIKYFDITILPATVFFFNAQHMKVDFGTADHTKFIGSFKTKQNFIDLIEVIYRGAMRGKYIVTSPIDPQDIPKFDLLYKGY</sequence>
<dbReference type="STRING" id="10228.B3RP66"/>
<dbReference type="OMA" id="NIPKYEL"/>